<protein>
    <recommendedName>
        <fullName evidence="4">serine-type D-Ala-D-Ala carboxypeptidase</fullName>
        <ecNumber evidence="4">3.4.16.4</ecNumber>
    </recommendedName>
</protein>
<keyword evidence="9" id="KW-0133">Cell shape</keyword>
<evidence type="ECO:0000256" key="6">
    <source>
        <dbReference type="ARBA" id="ARBA00022670"/>
    </source>
</evidence>
<dbReference type="Pfam" id="PF00768">
    <property type="entry name" value="Peptidase_S11"/>
    <property type="match status" value="1"/>
</dbReference>
<dbReference type="PRINTS" id="PR00725">
    <property type="entry name" value="DADACBPTASE1"/>
</dbReference>
<dbReference type="UniPathway" id="UPA00219"/>
<dbReference type="GO" id="GO:0009252">
    <property type="term" value="P:peptidoglycan biosynthetic process"/>
    <property type="evidence" value="ECO:0007669"/>
    <property type="project" value="UniProtKB-UniPathway"/>
</dbReference>
<evidence type="ECO:0000256" key="10">
    <source>
        <dbReference type="ARBA" id="ARBA00022984"/>
    </source>
</evidence>
<dbReference type="GO" id="GO:0009002">
    <property type="term" value="F:serine-type D-Ala-D-Ala carboxypeptidase activity"/>
    <property type="evidence" value="ECO:0007669"/>
    <property type="project" value="UniProtKB-EC"/>
</dbReference>
<evidence type="ECO:0000256" key="9">
    <source>
        <dbReference type="ARBA" id="ARBA00022960"/>
    </source>
</evidence>
<dbReference type="InterPro" id="IPR012338">
    <property type="entry name" value="Beta-lactam/transpept-like"/>
</dbReference>
<dbReference type="GO" id="GO:0006508">
    <property type="term" value="P:proteolysis"/>
    <property type="evidence" value="ECO:0007669"/>
    <property type="project" value="UniProtKB-KW"/>
</dbReference>
<evidence type="ECO:0000256" key="5">
    <source>
        <dbReference type="ARBA" id="ARBA00022645"/>
    </source>
</evidence>
<evidence type="ECO:0000256" key="1">
    <source>
        <dbReference type="ARBA" id="ARBA00003217"/>
    </source>
</evidence>
<dbReference type="GO" id="GO:0071555">
    <property type="term" value="P:cell wall organization"/>
    <property type="evidence" value="ECO:0007669"/>
    <property type="project" value="UniProtKB-KW"/>
</dbReference>
<dbReference type="PANTHER" id="PTHR21581">
    <property type="entry name" value="D-ALANYL-D-ALANINE CARBOXYPEPTIDASE"/>
    <property type="match status" value="1"/>
</dbReference>
<dbReference type="AlphaFoldDB" id="F6B2S3"/>
<dbReference type="InterPro" id="IPR001967">
    <property type="entry name" value="Peptidase_S11_N"/>
</dbReference>
<feature type="binding site" evidence="14">
    <location>
        <position position="248"/>
    </location>
    <ligand>
        <name>substrate</name>
    </ligand>
</feature>
<evidence type="ECO:0000256" key="3">
    <source>
        <dbReference type="ARBA" id="ARBA00007164"/>
    </source>
</evidence>
<dbReference type="KEGG" id="dca:Desca_1031"/>
<evidence type="ECO:0000256" key="14">
    <source>
        <dbReference type="PIRSR" id="PIRSR618044-2"/>
    </source>
</evidence>
<keyword evidence="8 18" id="KW-0378">Hydrolase</keyword>
<dbReference type="InterPro" id="IPR012907">
    <property type="entry name" value="Peptidase_S11_C"/>
</dbReference>
<feature type="active site" evidence="13">
    <location>
        <position position="127"/>
    </location>
</feature>
<evidence type="ECO:0000256" key="11">
    <source>
        <dbReference type="ARBA" id="ARBA00023316"/>
    </source>
</evidence>
<feature type="domain" description="Peptidase S11 D-Ala-D-Ala carboxypeptidase A C-terminal" evidence="17">
    <location>
        <begin position="295"/>
        <end position="385"/>
    </location>
</feature>
<evidence type="ECO:0000256" key="8">
    <source>
        <dbReference type="ARBA" id="ARBA00022801"/>
    </source>
</evidence>
<dbReference type="InterPro" id="IPR037167">
    <property type="entry name" value="Peptidase_S11_C_sf"/>
</dbReference>
<keyword evidence="10" id="KW-0573">Peptidoglycan synthesis</keyword>
<accession>F6B2S3</accession>
<gene>
    <name evidence="18" type="ordered locus">Desca_1031</name>
</gene>
<proteinExistence type="inferred from homology"/>
<dbReference type="Gene3D" id="3.40.710.10">
    <property type="entry name" value="DD-peptidase/beta-lactamase superfamily"/>
    <property type="match status" value="1"/>
</dbReference>
<keyword evidence="19" id="KW-1185">Reference proteome</keyword>
<feature type="active site" description="Proton acceptor" evidence="13">
    <location>
        <position position="74"/>
    </location>
</feature>
<dbReference type="eggNOG" id="COG1686">
    <property type="taxonomic scope" value="Bacteria"/>
</dbReference>
<dbReference type="Pfam" id="PF07943">
    <property type="entry name" value="PBP5_C"/>
    <property type="match status" value="1"/>
</dbReference>
<name>F6B2S3_DESCC</name>
<dbReference type="Proteomes" id="UP000009226">
    <property type="component" value="Chromosome"/>
</dbReference>
<evidence type="ECO:0000259" key="17">
    <source>
        <dbReference type="SMART" id="SM00936"/>
    </source>
</evidence>
<dbReference type="EMBL" id="CP002736">
    <property type="protein sequence ID" value="AEF93902.1"/>
    <property type="molecule type" value="Genomic_DNA"/>
</dbReference>
<evidence type="ECO:0000256" key="13">
    <source>
        <dbReference type="PIRSR" id="PIRSR618044-1"/>
    </source>
</evidence>
<sequence length="395" mass="43490" precursor="true">MKTRKYLIIFLCVMLLILGNPIMATGTPTKDGTTSDGQPPKVRASAACLMEVATGRIYFAKQGDKRREPASLTKIMTAILAIEKGNLKDVVTVGKKAAAVSMGQDIGLSPGDRLYLEDLLKAALMYSANDSTVAIGEHIAGSHDAFIKMMNDKAKVLGMKDTRYANTNGYHNPNHYTTAIDLAKLTCYALKNPVFASFVRTREATITWLPKEKTGNPQEVQTETPRQRVIHNTNALLESNFEGINGVKTGTTPRAGKCLIASATREGRQLVAVVLNSPNRWDDATNLLEYGFREFRPQVLSEKDEVMGEIPVVEGVEQKVTLVAAKKVEAYVARIDSDKVERKINLAPPPKAPIKQGIKLGKATFVLHGQEIATVDLVANRNIKRLPWFKRIFKK</sequence>
<dbReference type="InterPro" id="IPR015956">
    <property type="entry name" value="Peniciliin-bd_prot_C_sf"/>
</dbReference>
<dbReference type="PANTHER" id="PTHR21581:SF6">
    <property type="entry name" value="TRAFFICKING PROTEIN PARTICLE COMPLEX SUBUNIT 12"/>
    <property type="match status" value="1"/>
</dbReference>
<dbReference type="EC" id="3.4.16.4" evidence="4"/>
<reference evidence="18 19" key="1">
    <citation type="submission" date="2011-05" db="EMBL/GenBank/DDBJ databases">
        <title>Complete sequence of Desulfotomaculum carboxydivorans CO-1-SRB.</title>
        <authorList>
            <consortium name="US DOE Joint Genome Institute"/>
            <person name="Lucas S."/>
            <person name="Han J."/>
            <person name="Lapidus A."/>
            <person name="Cheng J.-F."/>
            <person name="Goodwin L."/>
            <person name="Pitluck S."/>
            <person name="Peters L."/>
            <person name="Mikhailova N."/>
            <person name="Lu M."/>
            <person name="Han C."/>
            <person name="Tapia R."/>
            <person name="Land M."/>
            <person name="Hauser L."/>
            <person name="Kyrpides N."/>
            <person name="Ivanova N."/>
            <person name="Pagani I."/>
            <person name="Stams A."/>
            <person name="Plugge C."/>
            <person name="Muyzer G."/>
            <person name="Kuever J."/>
            <person name="Parshina S."/>
            <person name="Ivanova A."/>
            <person name="Nazina T."/>
            <person name="Woyke T."/>
        </authorList>
    </citation>
    <scope>NUCLEOTIDE SEQUENCE [LARGE SCALE GENOMIC DNA]</scope>
    <source>
        <strain evidence="19">DSM 14880 / VKM B-2319 / CO-1-SRB</strain>
    </source>
</reference>
<comment type="similarity">
    <text evidence="3 15">Belongs to the peptidase S11 family.</text>
</comment>
<dbReference type="STRING" id="868595.Desca_1031"/>
<evidence type="ECO:0000256" key="2">
    <source>
        <dbReference type="ARBA" id="ARBA00004752"/>
    </source>
</evidence>
<keyword evidence="7 16" id="KW-0732">Signal</keyword>
<dbReference type="HOGENOM" id="CLU_027070_7_3_9"/>
<evidence type="ECO:0000313" key="19">
    <source>
        <dbReference type="Proteomes" id="UP000009226"/>
    </source>
</evidence>
<evidence type="ECO:0000256" key="16">
    <source>
        <dbReference type="SAM" id="SignalP"/>
    </source>
</evidence>
<dbReference type="Gene3D" id="2.60.410.10">
    <property type="entry name" value="D-Ala-D-Ala carboxypeptidase, C-terminal domain"/>
    <property type="match status" value="1"/>
</dbReference>
<comment type="function">
    <text evidence="1">Removes C-terminal D-alanyl residues from sugar-peptide cell wall precursors.</text>
</comment>
<dbReference type="SMART" id="SM00936">
    <property type="entry name" value="PBP5_C"/>
    <property type="match status" value="1"/>
</dbReference>
<organism evidence="18 19">
    <name type="scientific">Desulfotomaculum nigrificans (strain DSM 14880 / VKM B-2319 / CO-1-SRB)</name>
    <name type="common">Desulfotomaculum carboxydivorans</name>
    <dbReference type="NCBI Taxonomy" id="868595"/>
    <lineage>
        <taxon>Bacteria</taxon>
        <taxon>Bacillati</taxon>
        <taxon>Bacillota</taxon>
        <taxon>Clostridia</taxon>
        <taxon>Eubacteriales</taxon>
        <taxon>Desulfotomaculaceae</taxon>
        <taxon>Desulfotomaculum</taxon>
    </lineage>
</organism>
<dbReference type="SUPFAM" id="SSF69189">
    <property type="entry name" value="Penicillin-binding protein associated domain"/>
    <property type="match status" value="1"/>
</dbReference>
<comment type="pathway">
    <text evidence="2">Cell wall biogenesis; peptidoglycan biosynthesis.</text>
</comment>
<dbReference type="InterPro" id="IPR018044">
    <property type="entry name" value="Peptidase_S11"/>
</dbReference>
<dbReference type="GO" id="GO:0008360">
    <property type="term" value="P:regulation of cell shape"/>
    <property type="evidence" value="ECO:0007669"/>
    <property type="project" value="UniProtKB-KW"/>
</dbReference>
<evidence type="ECO:0000256" key="4">
    <source>
        <dbReference type="ARBA" id="ARBA00012448"/>
    </source>
</evidence>
<evidence type="ECO:0000256" key="7">
    <source>
        <dbReference type="ARBA" id="ARBA00022729"/>
    </source>
</evidence>
<evidence type="ECO:0000256" key="15">
    <source>
        <dbReference type="RuleBase" id="RU004016"/>
    </source>
</evidence>
<evidence type="ECO:0000313" key="18">
    <source>
        <dbReference type="EMBL" id="AEF93902.1"/>
    </source>
</evidence>
<dbReference type="MEROPS" id="S11.004"/>
<keyword evidence="6" id="KW-0645">Protease</keyword>
<feature type="chain" id="PRO_5038717551" description="serine-type D-Ala-D-Ala carboxypeptidase" evidence="16">
    <location>
        <begin position="25"/>
        <end position="395"/>
    </location>
</feature>
<keyword evidence="5 18" id="KW-0121">Carboxypeptidase</keyword>
<feature type="signal peptide" evidence="16">
    <location>
        <begin position="1"/>
        <end position="24"/>
    </location>
</feature>
<keyword evidence="11" id="KW-0961">Cell wall biogenesis/degradation</keyword>
<dbReference type="RefSeq" id="WP_013809985.1">
    <property type="nucleotide sequence ID" value="NC_015565.1"/>
</dbReference>
<comment type="catalytic activity">
    <reaction evidence="12">
        <text>Preferential cleavage: (Ac)2-L-Lys-D-Ala-|-D-Ala. Also transpeptidation of peptidyl-alanyl moieties that are N-acyl substituents of D-alanine.</text>
        <dbReference type="EC" id="3.4.16.4"/>
    </reaction>
</comment>
<dbReference type="SUPFAM" id="SSF56601">
    <property type="entry name" value="beta-lactamase/transpeptidase-like"/>
    <property type="match status" value="1"/>
</dbReference>
<evidence type="ECO:0000256" key="12">
    <source>
        <dbReference type="ARBA" id="ARBA00034000"/>
    </source>
</evidence>
<feature type="active site" description="Acyl-ester intermediate" evidence="13">
    <location>
        <position position="71"/>
    </location>
</feature>